<protein>
    <submittedName>
        <fullName evidence="11">Cadmium, cobalt and zinc/H(+)-K(+) antiporter</fullName>
    </submittedName>
</protein>
<comment type="similarity">
    <text evidence="2">Belongs to the cation diffusion facilitator (CDF) transporter (TC 2.A.4) family. SLC30A subfamily.</text>
</comment>
<proteinExistence type="inferred from homology"/>
<dbReference type="Pfam" id="PF16916">
    <property type="entry name" value="ZT_dimer"/>
    <property type="match status" value="1"/>
</dbReference>
<feature type="transmembrane region" description="Helical" evidence="8">
    <location>
        <begin position="121"/>
        <end position="142"/>
    </location>
</feature>
<feature type="domain" description="Cation efflux protein transmembrane" evidence="9">
    <location>
        <begin position="20"/>
        <end position="212"/>
    </location>
</feature>
<feature type="transmembrane region" description="Helical" evidence="8">
    <location>
        <begin position="87"/>
        <end position="109"/>
    </location>
</feature>
<comment type="caution">
    <text evidence="11">The sequence shown here is derived from an EMBL/GenBank/DDBJ whole genome shotgun (WGS) entry which is preliminary data.</text>
</comment>
<keyword evidence="6" id="KW-0406">Ion transport</keyword>
<gene>
    <name evidence="11" type="primary">czcD</name>
    <name evidence="11" type="ORF">GCM10011391_10990</name>
</gene>
<feature type="transmembrane region" description="Helical" evidence="8">
    <location>
        <begin position="20"/>
        <end position="45"/>
    </location>
</feature>
<evidence type="ECO:0000256" key="8">
    <source>
        <dbReference type="SAM" id="Phobius"/>
    </source>
</evidence>
<evidence type="ECO:0000256" key="5">
    <source>
        <dbReference type="ARBA" id="ARBA00022989"/>
    </source>
</evidence>
<feature type="transmembrane region" description="Helical" evidence="8">
    <location>
        <begin position="57"/>
        <end position="75"/>
    </location>
</feature>
<keyword evidence="3" id="KW-0813">Transport</keyword>
<dbReference type="Proteomes" id="UP000628775">
    <property type="component" value="Unassembled WGS sequence"/>
</dbReference>
<dbReference type="EMBL" id="BMIR01000003">
    <property type="protein sequence ID" value="GGE34063.1"/>
    <property type="molecule type" value="Genomic_DNA"/>
</dbReference>
<dbReference type="GO" id="GO:0005886">
    <property type="term" value="C:plasma membrane"/>
    <property type="evidence" value="ECO:0007669"/>
    <property type="project" value="TreeGrafter"/>
</dbReference>
<dbReference type="SUPFAM" id="SSF161111">
    <property type="entry name" value="Cation efflux protein transmembrane domain-like"/>
    <property type="match status" value="1"/>
</dbReference>
<dbReference type="InterPro" id="IPR050681">
    <property type="entry name" value="CDF/SLC30A"/>
</dbReference>
<comment type="subcellular location">
    <subcellularLocation>
        <location evidence="1">Membrane</location>
        <topology evidence="1">Multi-pass membrane protein</topology>
    </subcellularLocation>
</comment>
<evidence type="ECO:0000256" key="3">
    <source>
        <dbReference type="ARBA" id="ARBA00022448"/>
    </source>
</evidence>
<reference evidence="11" key="2">
    <citation type="submission" date="2020-09" db="EMBL/GenBank/DDBJ databases">
        <authorList>
            <person name="Sun Q."/>
            <person name="Zhou Y."/>
        </authorList>
    </citation>
    <scope>NUCLEOTIDE SEQUENCE</scope>
    <source>
        <strain evidence="11">CGMCC 1.15371</strain>
    </source>
</reference>
<dbReference type="Pfam" id="PF01545">
    <property type="entry name" value="Cation_efflux"/>
    <property type="match status" value="1"/>
</dbReference>
<feature type="domain" description="Cation efflux protein cytoplasmic" evidence="10">
    <location>
        <begin position="216"/>
        <end position="292"/>
    </location>
</feature>
<sequence>MAHSHGHDHNHAHQANKKALLISFILTTAYMIAEAIGGFLAHSLALLSDAGHMLSDAVSLAVGLVAFIFGEKLATWDKTFGYKRFEILAALFNGAVLIIISILIIIQAIRRFFAPEGVDGIGMLWIACIGLLINIIVAWILMKGDTSENLNLRAAFAHVMGDLLGSVGAIIASILIMLFGWDWADPVASLIVSLLILVSGWRVTRASVHILMEGAPSELKIQDIIDTVQAIKGVKNIHDLHVWSISSGINALSCHVVLEGAESLSESQSILHDIEHTLSHKGIGHTTIQMETADHDHEDSILCSIKSEENGHHHHHH</sequence>
<dbReference type="Gene3D" id="3.30.70.1350">
    <property type="entry name" value="Cation efflux protein, cytoplasmic domain"/>
    <property type="match status" value="1"/>
</dbReference>
<keyword evidence="5 8" id="KW-1133">Transmembrane helix</keyword>
<dbReference type="AlphaFoldDB" id="A0A8J2YDH9"/>
<dbReference type="InterPro" id="IPR036837">
    <property type="entry name" value="Cation_efflux_CTD_sf"/>
</dbReference>
<keyword evidence="7 8" id="KW-0472">Membrane</keyword>
<dbReference type="InterPro" id="IPR058533">
    <property type="entry name" value="Cation_efflux_TM"/>
</dbReference>
<evidence type="ECO:0000313" key="12">
    <source>
        <dbReference type="Proteomes" id="UP000628775"/>
    </source>
</evidence>
<dbReference type="PANTHER" id="PTHR11562:SF17">
    <property type="entry name" value="RE54080P-RELATED"/>
    <property type="match status" value="1"/>
</dbReference>
<dbReference type="Gene3D" id="1.20.1510.10">
    <property type="entry name" value="Cation efflux protein transmembrane domain"/>
    <property type="match status" value="1"/>
</dbReference>
<evidence type="ECO:0000256" key="1">
    <source>
        <dbReference type="ARBA" id="ARBA00004141"/>
    </source>
</evidence>
<dbReference type="InterPro" id="IPR027469">
    <property type="entry name" value="Cation_efflux_TMD_sf"/>
</dbReference>
<evidence type="ECO:0000259" key="9">
    <source>
        <dbReference type="Pfam" id="PF01545"/>
    </source>
</evidence>
<dbReference type="InterPro" id="IPR027470">
    <property type="entry name" value="Cation_efflux_CTD"/>
</dbReference>
<feature type="transmembrane region" description="Helical" evidence="8">
    <location>
        <begin position="187"/>
        <end position="204"/>
    </location>
</feature>
<dbReference type="SUPFAM" id="SSF160240">
    <property type="entry name" value="Cation efflux protein cytoplasmic domain-like"/>
    <property type="match status" value="1"/>
</dbReference>
<evidence type="ECO:0000256" key="4">
    <source>
        <dbReference type="ARBA" id="ARBA00022692"/>
    </source>
</evidence>
<dbReference type="PANTHER" id="PTHR11562">
    <property type="entry name" value="CATION EFFLUX PROTEIN/ ZINC TRANSPORTER"/>
    <property type="match status" value="1"/>
</dbReference>
<dbReference type="RefSeq" id="WP_188690311.1">
    <property type="nucleotide sequence ID" value="NZ_BMIR01000003.1"/>
</dbReference>
<evidence type="ECO:0000313" key="11">
    <source>
        <dbReference type="EMBL" id="GGE34063.1"/>
    </source>
</evidence>
<keyword evidence="12" id="KW-1185">Reference proteome</keyword>
<reference evidence="11" key="1">
    <citation type="journal article" date="2014" name="Int. J. Syst. Evol. Microbiol.">
        <title>Complete genome sequence of Corynebacterium casei LMG S-19264T (=DSM 44701T), isolated from a smear-ripened cheese.</title>
        <authorList>
            <consortium name="US DOE Joint Genome Institute (JGI-PGF)"/>
            <person name="Walter F."/>
            <person name="Albersmeier A."/>
            <person name="Kalinowski J."/>
            <person name="Ruckert C."/>
        </authorList>
    </citation>
    <scope>NUCLEOTIDE SEQUENCE</scope>
    <source>
        <strain evidence="11">CGMCC 1.15371</strain>
    </source>
</reference>
<organism evidence="11 12">
    <name type="scientific">Pullulanibacillus camelliae</name>
    <dbReference type="NCBI Taxonomy" id="1707096"/>
    <lineage>
        <taxon>Bacteria</taxon>
        <taxon>Bacillati</taxon>
        <taxon>Bacillota</taxon>
        <taxon>Bacilli</taxon>
        <taxon>Bacillales</taxon>
        <taxon>Sporolactobacillaceae</taxon>
        <taxon>Pullulanibacillus</taxon>
    </lineage>
</organism>
<accession>A0A8J2YDH9</accession>
<evidence type="ECO:0000256" key="7">
    <source>
        <dbReference type="ARBA" id="ARBA00023136"/>
    </source>
</evidence>
<evidence type="ECO:0000256" key="6">
    <source>
        <dbReference type="ARBA" id="ARBA00023065"/>
    </source>
</evidence>
<evidence type="ECO:0000256" key="2">
    <source>
        <dbReference type="ARBA" id="ARBA00008873"/>
    </source>
</evidence>
<keyword evidence="4 8" id="KW-0812">Transmembrane</keyword>
<dbReference type="NCBIfam" id="TIGR01297">
    <property type="entry name" value="CDF"/>
    <property type="match status" value="1"/>
</dbReference>
<evidence type="ECO:0000259" key="10">
    <source>
        <dbReference type="Pfam" id="PF16916"/>
    </source>
</evidence>
<feature type="transmembrane region" description="Helical" evidence="8">
    <location>
        <begin position="163"/>
        <end position="181"/>
    </location>
</feature>
<dbReference type="InterPro" id="IPR002524">
    <property type="entry name" value="Cation_efflux"/>
</dbReference>
<dbReference type="GO" id="GO:0005385">
    <property type="term" value="F:zinc ion transmembrane transporter activity"/>
    <property type="evidence" value="ECO:0007669"/>
    <property type="project" value="TreeGrafter"/>
</dbReference>
<name>A0A8J2YDH9_9BACL</name>